<feature type="region of interest" description="Disordered" evidence="1">
    <location>
        <begin position="1"/>
        <end position="62"/>
    </location>
</feature>
<dbReference type="EMBL" id="JBHSZH010000005">
    <property type="protein sequence ID" value="MFC7081185.1"/>
    <property type="molecule type" value="Genomic_DNA"/>
</dbReference>
<evidence type="ECO:0000313" key="2">
    <source>
        <dbReference type="EMBL" id="MFC7081185.1"/>
    </source>
</evidence>
<dbReference type="Proteomes" id="UP001596407">
    <property type="component" value="Unassembled WGS sequence"/>
</dbReference>
<name>A0ABD5WN84_9EURY</name>
<accession>A0ABD5WN84</accession>
<evidence type="ECO:0000256" key="1">
    <source>
        <dbReference type="SAM" id="MobiDB-lite"/>
    </source>
</evidence>
<reference evidence="2 3" key="1">
    <citation type="journal article" date="2019" name="Int. J. Syst. Evol. Microbiol.">
        <title>The Global Catalogue of Microorganisms (GCM) 10K type strain sequencing project: providing services to taxonomists for standard genome sequencing and annotation.</title>
        <authorList>
            <consortium name="The Broad Institute Genomics Platform"/>
            <consortium name="The Broad Institute Genome Sequencing Center for Infectious Disease"/>
            <person name="Wu L."/>
            <person name="Ma J."/>
        </authorList>
    </citation>
    <scope>NUCLEOTIDE SEQUENCE [LARGE SCALE GENOMIC DNA]</scope>
    <source>
        <strain evidence="2 3">DT72</strain>
    </source>
</reference>
<protein>
    <submittedName>
        <fullName evidence="2">Uncharacterized protein</fullName>
    </submittedName>
</protein>
<evidence type="ECO:0000313" key="3">
    <source>
        <dbReference type="Proteomes" id="UP001596407"/>
    </source>
</evidence>
<comment type="caution">
    <text evidence="2">The sequence shown here is derived from an EMBL/GenBank/DDBJ whole genome shotgun (WGS) entry which is preliminary data.</text>
</comment>
<keyword evidence="3" id="KW-1185">Reference proteome</keyword>
<proteinExistence type="predicted"/>
<organism evidence="2 3">
    <name type="scientific">Halorussus caseinilyticus</name>
    <dbReference type="NCBI Taxonomy" id="3034025"/>
    <lineage>
        <taxon>Archaea</taxon>
        <taxon>Methanobacteriati</taxon>
        <taxon>Methanobacteriota</taxon>
        <taxon>Stenosarchaea group</taxon>
        <taxon>Halobacteria</taxon>
        <taxon>Halobacteriales</taxon>
        <taxon>Haladaptataceae</taxon>
        <taxon>Halorussus</taxon>
    </lineage>
</organism>
<gene>
    <name evidence="2" type="ORF">ACFQJ6_14845</name>
</gene>
<dbReference type="RefSeq" id="WP_382209957.1">
    <property type="nucleotide sequence ID" value="NZ_JBHSZH010000005.1"/>
</dbReference>
<sequence length="62" mass="6643">MTRRTITTDAGGRRERPPETAVVEATAAGEGSRPGARERTPVTSRPPCGRRSRSGYSRGTKS</sequence>
<dbReference type="AlphaFoldDB" id="A0ABD5WN84"/>
<feature type="compositionally biased region" description="Low complexity" evidence="1">
    <location>
        <begin position="19"/>
        <end position="31"/>
    </location>
</feature>